<evidence type="ECO:0000313" key="3">
    <source>
        <dbReference type="Proteomes" id="UP000797356"/>
    </source>
</evidence>
<protein>
    <submittedName>
        <fullName evidence="2">Putative BPI/LBP family protein</fullName>
    </submittedName>
</protein>
<evidence type="ECO:0000256" key="1">
    <source>
        <dbReference type="SAM" id="SignalP"/>
    </source>
</evidence>
<dbReference type="AlphaFoldDB" id="A0A8K0IHV9"/>
<evidence type="ECO:0000313" key="2">
    <source>
        <dbReference type="EMBL" id="KAG1359015.1"/>
    </source>
</evidence>
<reference evidence="2" key="1">
    <citation type="journal article" date="2017" name="Gigascience">
        <title>The genome draft of coconut (Cocos nucifera).</title>
        <authorList>
            <person name="Xiao Y."/>
            <person name="Xu P."/>
            <person name="Fan H."/>
            <person name="Baudouin L."/>
            <person name="Xia W."/>
            <person name="Bocs S."/>
            <person name="Xu J."/>
            <person name="Li Q."/>
            <person name="Guo A."/>
            <person name="Zhou L."/>
            <person name="Li J."/>
            <person name="Wu Y."/>
            <person name="Ma Z."/>
            <person name="Armero A."/>
            <person name="Issali A.E."/>
            <person name="Liu N."/>
            <person name="Peng M."/>
            <person name="Yang Y."/>
        </authorList>
    </citation>
    <scope>NUCLEOTIDE SEQUENCE</scope>
    <source>
        <tissue evidence="2">Spear leaf of Hainan Tall coconut</tissue>
    </source>
</reference>
<dbReference type="PANTHER" id="PTHR46801:SF2">
    <property type="entry name" value="LIPOPOLYSACCHARIDE-BINDING PROTEIN"/>
    <property type="match status" value="1"/>
</dbReference>
<dbReference type="Proteomes" id="UP000797356">
    <property type="component" value="Chromosome 8"/>
</dbReference>
<sequence length="103" mass="11158">MATLLSFLLFLSIISNSAAGQIQSNEESFISAVISEKGLNFVKDPLIEKAVKTLTPLGHPDIEKNVKILVVVAVHMAASNIALLNIDVSSSTVRPGEWYHELI</sequence>
<feature type="signal peptide" evidence="1">
    <location>
        <begin position="1"/>
        <end position="19"/>
    </location>
</feature>
<keyword evidence="1" id="KW-0732">Signal</keyword>
<proteinExistence type="predicted"/>
<reference evidence="2" key="2">
    <citation type="submission" date="2019-07" db="EMBL/GenBank/DDBJ databases">
        <authorList>
            <person name="Yang Y."/>
            <person name="Bocs S."/>
            <person name="Baudouin L."/>
        </authorList>
    </citation>
    <scope>NUCLEOTIDE SEQUENCE</scope>
    <source>
        <tissue evidence="2">Spear leaf of Hainan Tall coconut</tissue>
    </source>
</reference>
<keyword evidence="3" id="KW-1185">Reference proteome</keyword>
<dbReference type="PANTHER" id="PTHR46801">
    <property type="entry name" value="OS06G0309200 PROTEIN"/>
    <property type="match status" value="1"/>
</dbReference>
<feature type="chain" id="PRO_5035480512" evidence="1">
    <location>
        <begin position="20"/>
        <end position="103"/>
    </location>
</feature>
<accession>A0A8K0IHV9</accession>
<dbReference type="OrthoDB" id="676757at2759"/>
<dbReference type="EMBL" id="CM017879">
    <property type="protein sequence ID" value="KAG1359015.1"/>
    <property type="molecule type" value="Genomic_DNA"/>
</dbReference>
<gene>
    <name evidence="2" type="ORF">COCNU_08G004610</name>
</gene>
<comment type="caution">
    <text evidence="2">The sequence shown here is derived from an EMBL/GenBank/DDBJ whole genome shotgun (WGS) entry which is preliminary data.</text>
</comment>
<organism evidence="2 3">
    <name type="scientific">Cocos nucifera</name>
    <name type="common">Coconut palm</name>
    <dbReference type="NCBI Taxonomy" id="13894"/>
    <lineage>
        <taxon>Eukaryota</taxon>
        <taxon>Viridiplantae</taxon>
        <taxon>Streptophyta</taxon>
        <taxon>Embryophyta</taxon>
        <taxon>Tracheophyta</taxon>
        <taxon>Spermatophyta</taxon>
        <taxon>Magnoliopsida</taxon>
        <taxon>Liliopsida</taxon>
        <taxon>Arecaceae</taxon>
        <taxon>Arecoideae</taxon>
        <taxon>Cocoseae</taxon>
        <taxon>Attaleinae</taxon>
        <taxon>Cocos</taxon>
    </lineage>
</organism>
<dbReference type="InterPro" id="IPR045897">
    <property type="entry name" value="BPI/LBP_pln"/>
</dbReference>
<name>A0A8K0IHV9_COCNU</name>